<feature type="chain" id="PRO_5046583738" evidence="1">
    <location>
        <begin position="18"/>
        <end position="112"/>
    </location>
</feature>
<accession>A0ABS7YN20</accession>
<dbReference type="EMBL" id="JAIWIU010000056">
    <property type="protein sequence ID" value="MCA2016357.1"/>
    <property type="molecule type" value="Genomic_DNA"/>
</dbReference>
<dbReference type="Proteomes" id="UP001199044">
    <property type="component" value="Unassembled WGS sequence"/>
</dbReference>
<sequence>MKRALLLLSLISSFAFGATSDQQITSLISGLRESACQFERGGVWYSGYKAAQHLEDKWNYAKDDINSPEDFINNVASGSWMSGSDYHVKCPNQAEMTSRAWLLQQLQQLRTQ</sequence>
<feature type="signal peptide" evidence="1">
    <location>
        <begin position="1"/>
        <end position="17"/>
    </location>
</feature>
<evidence type="ECO:0000313" key="2">
    <source>
        <dbReference type="EMBL" id="MCA2016357.1"/>
    </source>
</evidence>
<name>A0ABS7YN20_9VIBR</name>
<dbReference type="InterPro" id="IPR035242">
    <property type="entry name" value="DUF5329"/>
</dbReference>
<organism evidence="2 3">
    <name type="scientific">Vibrio tritonius</name>
    <dbReference type="NCBI Taxonomy" id="1435069"/>
    <lineage>
        <taxon>Bacteria</taxon>
        <taxon>Pseudomonadati</taxon>
        <taxon>Pseudomonadota</taxon>
        <taxon>Gammaproteobacteria</taxon>
        <taxon>Vibrionales</taxon>
        <taxon>Vibrionaceae</taxon>
        <taxon>Vibrio</taxon>
    </lineage>
</organism>
<comment type="caution">
    <text evidence="2">The sequence shown here is derived from an EMBL/GenBank/DDBJ whole genome shotgun (WGS) entry which is preliminary data.</text>
</comment>
<protein>
    <submittedName>
        <fullName evidence="2">DUF5329 domain-containing protein</fullName>
    </submittedName>
</protein>
<evidence type="ECO:0000313" key="3">
    <source>
        <dbReference type="Proteomes" id="UP001199044"/>
    </source>
</evidence>
<gene>
    <name evidence="2" type="ORF">LDJ79_09565</name>
</gene>
<keyword evidence="1" id="KW-0732">Signal</keyword>
<dbReference type="RefSeq" id="WP_225250408.1">
    <property type="nucleotide sequence ID" value="NZ_JAIWIU010000056.1"/>
</dbReference>
<reference evidence="3" key="1">
    <citation type="submission" date="2023-07" db="EMBL/GenBank/DDBJ databases">
        <title>Molecular identification of indigenous halophilic bacteria isolated from red sea cost, biodegradation of synthetic dyes and assessment of degraded metabolite toxicity.</title>
        <authorList>
            <person name="Chaieb K."/>
            <person name="Altayb H.N."/>
        </authorList>
    </citation>
    <scope>NUCLEOTIDE SEQUENCE [LARGE SCALE GENOMIC DNA]</scope>
    <source>
        <strain evidence="3">K20</strain>
    </source>
</reference>
<proteinExistence type="predicted"/>
<dbReference type="Pfam" id="PF17263">
    <property type="entry name" value="DUF5329"/>
    <property type="match status" value="1"/>
</dbReference>
<keyword evidence="3" id="KW-1185">Reference proteome</keyword>
<evidence type="ECO:0000256" key="1">
    <source>
        <dbReference type="SAM" id="SignalP"/>
    </source>
</evidence>